<reference evidence="1 2" key="1">
    <citation type="submission" date="2019-03" db="EMBL/GenBank/DDBJ databases">
        <title>Genomic Encyclopedia of Archaeal and Bacterial Type Strains, Phase II (KMG-II): from individual species to whole genera.</title>
        <authorList>
            <person name="Goeker M."/>
        </authorList>
    </citation>
    <scope>NUCLEOTIDE SEQUENCE [LARGE SCALE GENOMIC DNA]</scope>
    <source>
        <strain evidence="1 2">DSM 28213</strain>
    </source>
</reference>
<comment type="caution">
    <text evidence="1">The sequence shown here is derived from an EMBL/GenBank/DDBJ whole genome shotgun (WGS) entry which is preliminary data.</text>
</comment>
<organism evidence="1 2">
    <name type="scientific">Myroides indicus</name>
    <dbReference type="NCBI Taxonomy" id="1323422"/>
    <lineage>
        <taxon>Bacteria</taxon>
        <taxon>Pseudomonadati</taxon>
        <taxon>Bacteroidota</taxon>
        <taxon>Flavobacteriia</taxon>
        <taxon>Flavobacteriales</taxon>
        <taxon>Flavobacteriaceae</taxon>
        <taxon>Myroides</taxon>
    </lineage>
</organism>
<evidence type="ECO:0000313" key="1">
    <source>
        <dbReference type="EMBL" id="TDS52712.1"/>
    </source>
</evidence>
<dbReference type="GO" id="GO:0019867">
    <property type="term" value="C:outer membrane"/>
    <property type="evidence" value="ECO:0007669"/>
    <property type="project" value="InterPro"/>
</dbReference>
<evidence type="ECO:0000313" key="2">
    <source>
        <dbReference type="Proteomes" id="UP000295215"/>
    </source>
</evidence>
<dbReference type="InterPro" id="IPR007485">
    <property type="entry name" value="LPS_assembly_LptE"/>
</dbReference>
<dbReference type="Proteomes" id="UP000295215">
    <property type="component" value="Unassembled WGS sequence"/>
</dbReference>
<dbReference type="Pfam" id="PF04390">
    <property type="entry name" value="LptE"/>
    <property type="match status" value="1"/>
</dbReference>
<name>A0A4R7ENN7_9FLAO</name>
<keyword evidence="2" id="KW-1185">Reference proteome</keyword>
<dbReference type="EMBL" id="SOAG01000030">
    <property type="protein sequence ID" value="TDS52712.1"/>
    <property type="molecule type" value="Genomic_DNA"/>
</dbReference>
<protein>
    <submittedName>
        <fullName evidence="1">Lipopolysaccharide assembly protein</fullName>
    </submittedName>
</protein>
<dbReference type="OrthoDB" id="9790776at2"/>
<gene>
    <name evidence="1" type="ORF">C8P70_13011</name>
</gene>
<dbReference type="GO" id="GO:0043165">
    <property type="term" value="P:Gram-negative-bacterium-type cell outer membrane assembly"/>
    <property type="evidence" value="ECO:0007669"/>
    <property type="project" value="InterPro"/>
</dbReference>
<accession>A0A4R7ENN7</accession>
<dbReference type="RefSeq" id="WP_133713491.1">
    <property type="nucleotide sequence ID" value="NZ_SOAG01000030.1"/>
</dbReference>
<proteinExistence type="predicted"/>
<sequence length="167" mass="19092">MKAKSILSLILILTFFHSCKYYNFTGTGKIDADTFQVNYFQNNAALVEPGIERTFTLALQDLIQNQTSLSLTNTDGDLIYEGEIIDFRISPMTATADQRAAQNRLYIAINVRFINKRTPDDDFEKRFSHYYDYDANAQLVGSTLSAALDEIYEKITQDVFNESLAKW</sequence>
<dbReference type="AlphaFoldDB" id="A0A4R7ENN7"/>